<dbReference type="NCBIfam" id="TIGR01494">
    <property type="entry name" value="ATPase_P-type"/>
    <property type="match status" value="1"/>
</dbReference>
<dbReference type="NCBIfam" id="TIGR01525">
    <property type="entry name" value="ATPase-IB_hvy"/>
    <property type="match status" value="1"/>
</dbReference>
<dbReference type="Proteomes" id="UP000703315">
    <property type="component" value="Unassembled WGS sequence"/>
</dbReference>
<dbReference type="InterPro" id="IPR027256">
    <property type="entry name" value="P-typ_ATPase_IB"/>
</dbReference>
<feature type="transmembrane region" description="Helical" evidence="10">
    <location>
        <begin position="366"/>
        <end position="388"/>
    </location>
</feature>
<feature type="transmembrane region" description="Helical" evidence="10">
    <location>
        <begin position="108"/>
        <end position="128"/>
    </location>
</feature>
<comment type="caution">
    <text evidence="12">The sequence shown here is derived from an EMBL/GenBank/DDBJ whole genome shotgun (WGS) entry which is preliminary data.</text>
</comment>
<dbReference type="Pfam" id="PF00403">
    <property type="entry name" value="HMA"/>
    <property type="match status" value="1"/>
</dbReference>
<dbReference type="InterPro" id="IPR006121">
    <property type="entry name" value="HMA_dom"/>
</dbReference>
<evidence type="ECO:0000313" key="12">
    <source>
        <dbReference type="EMBL" id="HJF13762.1"/>
    </source>
</evidence>
<dbReference type="PROSITE" id="PS01047">
    <property type="entry name" value="HMA_1"/>
    <property type="match status" value="1"/>
</dbReference>
<comment type="similarity">
    <text evidence="2 10">Belongs to the cation transport ATPase (P-type) (TC 3.A.3) family. Type IB subfamily.</text>
</comment>
<dbReference type="CDD" id="cd00371">
    <property type="entry name" value="HMA"/>
    <property type="match status" value="1"/>
</dbReference>
<dbReference type="PRINTS" id="PR00119">
    <property type="entry name" value="CATATPASE"/>
</dbReference>
<evidence type="ECO:0000256" key="1">
    <source>
        <dbReference type="ARBA" id="ARBA00004651"/>
    </source>
</evidence>
<dbReference type="InterPro" id="IPR008250">
    <property type="entry name" value="ATPase_P-typ_transduc_dom_A_sf"/>
</dbReference>
<dbReference type="PROSITE" id="PS50846">
    <property type="entry name" value="HMA_2"/>
    <property type="match status" value="1"/>
</dbReference>
<dbReference type="PROSITE" id="PS00154">
    <property type="entry name" value="ATPASE_E1_E2"/>
    <property type="match status" value="1"/>
</dbReference>
<dbReference type="GO" id="GO:0005524">
    <property type="term" value="F:ATP binding"/>
    <property type="evidence" value="ECO:0007669"/>
    <property type="project" value="UniProtKB-UniRule"/>
</dbReference>
<dbReference type="Pfam" id="PF00122">
    <property type="entry name" value="E1-E2_ATPase"/>
    <property type="match status" value="1"/>
</dbReference>
<evidence type="ECO:0000256" key="10">
    <source>
        <dbReference type="RuleBase" id="RU362081"/>
    </source>
</evidence>
<dbReference type="Pfam" id="PF00702">
    <property type="entry name" value="Hydrolase"/>
    <property type="match status" value="1"/>
</dbReference>
<dbReference type="GO" id="GO:0055070">
    <property type="term" value="P:copper ion homeostasis"/>
    <property type="evidence" value="ECO:0007669"/>
    <property type="project" value="TreeGrafter"/>
</dbReference>
<dbReference type="NCBIfam" id="TIGR01511">
    <property type="entry name" value="ATPase-IB1_Cu"/>
    <property type="match status" value="1"/>
</dbReference>
<feature type="transmembrane region" description="Helical" evidence="10">
    <location>
        <begin position="394"/>
        <end position="414"/>
    </location>
</feature>
<keyword evidence="5 10" id="KW-0547">Nucleotide-binding</keyword>
<dbReference type="GO" id="GO:0005507">
    <property type="term" value="F:copper ion binding"/>
    <property type="evidence" value="ECO:0007669"/>
    <property type="project" value="TreeGrafter"/>
</dbReference>
<dbReference type="PANTHER" id="PTHR43520:SF8">
    <property type="entry name" value="P-TYPE CU(+) TRANSPORTER"/>
    <property type="match status" value="1"/>
</dbReference>
<feature type="domain" description="HMA" evidence="11">
    <location>
        <begin position="18"/>
        <end position="82"/>
    </location>
</feature>
<evidence type="ECO:0000313" key="13">
    <source>
        <dbReference type="Proteomes" id="UP000703315"/>
    </source>
</evidence>
<evidence type="ECO:0000256" key="9">
    <source>
        <dbReference type="ARBA" id="ARBA00023136"/>
    </source>
</evidence>
<dbReference type="InterPro" id="IPR023299">
    <property type="entry name" value="ATPase_P-typ_cyto_dom_N"/>
</dbReference>
<dbReference type="SUPFAM" id="SSF55008">
    <property type="entry name" value="HMA, heavy metal-associated domain"/>
    <property type="match status" value="1"/>
</dbReference>
<keyword evidence="6 10" id="KW-0067">ATP-binding</keyword>
<dbReference type="RefSeq" id="WP_303902675.1">
    <property type="nucleotide sequence ID" value="NZ_DYXC01000036.1"/>
</dbReference>
<evidence type="ECO:0000256" key="3">
    <source>
        <dbReference type="ARBA" id="ARBA00022692"/>
    </source>
</evidence>
<evidence type="ECO:0000256" key="2">
    <source>
        <dbReference type="ARBA" id="ARBA00006024"/>
    </source>
</evidence>
<dbReference type="InterPro" id="IPR023214">
    <property type="entry name" value="HAD_sf"/>
</dbReference>
<keyword evidence="8 10" id="KW-1133">Transmembrane helix</keyword>
<dbReference type="PANTHER" id="PTHR43520">
    <property type="entry name" value="ATP7, ISOFORM B"/>
    <property type="match status" value="1"/>
</dbReference>
<dbReference type="InterPro" id="IPR023298">
    <property type="entry name" value="ATPase_P-typ_TM_dom_sf"/>
</dbReference>
<dbReference type="CDD" id="cd02094">
    <property type="entry name" value="P-type_ATPase_Cu-like"/>
    <property type="match status" value="1"/>
</dbReference>
<dbReference type="Gene3D" id="3.40.1110.10">
    <property type="entry name" value="Calcium-transporting ATPase, cytoplasmic domain N"/>
    <property type="match status" value="1"/>
</dbReference>
<feature type="transmembrane region" description="Helical" evidence="10">
    <location>
        <begin position="173"/>
        <end position="194"/>
    </location>
</feature>
<sequence>MSATPVQGKSSTQDQSVEPVTFDISGMSCAACASRVERAVTKLDGMDAVVNYATQRAIVFGADPTDADQIIDNIRSAGYDAHLRSDEDADLWTQRANHQRLRQLRIRLIVAALLTIPLMDISIVLALVPKFRFPGWELALLVLSVPVVTWCAWPFHKIALLNLRHRTVTMDTLISLGVAVSFIWAVVTVLFPSVLDGTDAWVGFSWAPDGAQALYLDVAAGVTMFQLAGRYFETRSRRKANQTLDALMQIEAATVRVVTDEGTVEQPVSQLQSGQVFEVRAGESIVADGIITQGSADVDVSAMTGESQPVFLETGASVHSGTVTTNGYIHVEAQQVGGHTRLRQMAQAAEEAQARKSAVERLVDRVVRYFVPGVIALAIISGLAWWIFGQHVSTAVMVAVSVLIIACPCALGLATPTALMMGMGAGASRGILVKGMDALEASGRVDTVVFDKTGTLTTGKMRIIDAVPVDEFSVVDLFAFTAAIERKSNHPLARGVVDAAERLENVAFYNATDIQEIPGRGMVGVVGQQQVLAGTAHLLDDYGVEIPPRDAVDGSEILVAIDGRFAGSIVLGDVIQTGAHQAIAAMRHMGLHTVLLSGDRQNVSEALGRELGIDTVIGDTTPLEKADVVERLQAEGRNVVMVGDGINDSVALSTADLGIAVSQGTQVSLQSADAVLVRSDLLAIPEAVLLSRQTLRTIKQNLFWAFAYNTGAIPIAVAGLLNPLISTLAMALSSTLVISNSMRLARFDPRRTISRALRSASQIRQTNPNESTQKP</sequence>
<gene>
    <name evidence="12" type="primary">cadA</name>
    <name evidence="12" type="ORF">K8V32_03015</name>
</gene>
<reference evidence="12" key="1">
    <citation type="journal article" date="2021" name="PeerJ">
        <title>Extensive microbial diversity within the chicken gut microbiome revealed by metagenomics and culture.</title>
        <authorList>
            <person name="Gilroy R."/>
            <person name="Ravi A."/>
            <person name="Getino M."/>
            <person name="Pursley I."/>
            <person name="Horton D.L."/>
            <person name="Alikhan N.F."/>
            <person name="Baker D."/>
            <person name="Gharbi K."/>
            <person name="Hall N."/>
            <person name="Watson M."/>
            <person name="Adriaenssens E.M."/>
            <person name="Foster-Nyarko E."/>
            <person name="Jarju S."/>
            <person name="Secka A."/>
            <person name="Antonio M."/>
            <person name="Oren A."/>
            <person name="Chaudhuri R.R."/>
            <person name="La Ragione R."/>
            <person name="Hildebrand F."/>
            <person name="Pallen M.J."/>
        </authorList>
    </citation>
    <scope>NUCLEOTIDE SEQUENCE</scope>
    <source>
        <strain evidence="12">ChiHjej13B12-14962</strain>
    </source>
</reference>
<evidence type="ECO:0000256" key="8">
    <source>
        <dbReference type="ARBA" id="ARBA00022989"/>
    </source>
</evidence>
<feature type="transmembrane region" description="Helical" evidence="10">
    <location>
        <begin position="727"/>
        <end position="745"/>
    </location>
</feature>
<dbReference type="InterPro" id="IPR059000">
    <property type="entry name" value="ATPase_P-type_domA"/>
</dbReference>
<keyword evidence="4 10" id="KW-0479">Metal-binding</keyword>
<keyword evidence="7" id="KW-1278">Translocase</keyword>
<dbReference type="InterPro" id="IPR001757">
    <property type="entry name" value="P_typ_ATPase"/>
</dbReference>
<dbReference type="EMBL" id="DYXC01000036">
    <property type="protein sequence ID" value="HJF13762.1"/>
    <property type="molecule type" value="Genomic_DNA"/>
</dbReference>
<dbReference type="GO" id="GO:0016887">
    <property type="term" value="F:ATP hydrolysis activity"/>
    <property type="evidence" value="ECO:0007669"/>
    <property type="project" value="InterPro"/>
</dbReference>
<dbReference type="NCBIfam" id="TIGR01512">
    <property type="entry name" value="ATPase-IB2_Cd"/>
    <property type="match status" value="1"/>
</dbReference>
<dbReference type="Gene3D" id="3.30.70.100">
    <property type="match status" value="1"/>
</dbReference>
<dbReference type="InterPro" id="IPR018303">
    <property type="entry name" value="ATPase_P-typ_P_site"/>
</dbReference>
<evidence type="ECO:0000256" key="7">
    <source>
        <dbReference type="ARBA" id="ARBA00022967"/>
    </source>
</evidence>
<dbReference type="GO" id="GO:0005886">
    <property type="term" value="C:plasma membrane"/>
    <property type="evidence" value="ECO:0007669"/>
    <property type="project" value="UniProtKB-SubCell"/>
</dbReference>
<keyword evidence="3 10" id="KW-0812">Transmembrane</keyword>
<dbReference type="GO" id="GO:0043682">
    <property type="term" value="F:P-type divalent copper transporter activity"/>
    <property type="evidence" value="ECO:0007669"/>
    <property type="project" value="TreeGrafter"/>
</dbReference>
<reference evidence="12" key="2">
    <citation type="submission" date="2021-09" db="EMBL/GenBank/DDBJ databases">
        <authorList>
            <person name="Gilroy R."/>
        </authorList>
    </citation>
    <scope>NUCLEOTIDE SEQUENCE</scope>
    <source>
        <strain evidence="12">ChiHjej13B12-14962</strain>
    </source>
</reference>
<dbReference type="InterPro" id="IPR036163">
    <property type="entry name" value="HMA_dom_sf"/>
</dbReference>
<dbReference type="SUPFAM" id="SSF56784">
    <property type="entry name" value="HAD-like"/>
    <property type="match status" value="1"/>
</dbReference>
<evidence type="ECO:0000256" key="6">
    <source>
        <dbReference type="ARBA" id="ARBA00022840"/>
    </source>
</evidence>
<dbReference type="InterPro" id="IPR036412">
    <property type="entry name" value="HAD-like_sf"/>
</dbReference>
<evidence type="ECO:0000259" key="11">
    <source>
        <dbReference type="PROSITE" id="PS50846"/>
    </source>
</evidence>
<protein>
    <submittedName>
        <fullName evidence="12">Cadmium-translocating P-type ATPase</fullName>
    </submittedName>
</protein>
<feature type="transmembrane region" description="Helical" evidence="10">
    <location>
        <begin position="134"/>
        <end position="153"/>
    </location>
</feature>
<evidence type="ECO:0000256" key="5">
    <source>
        <dbReference type="ARBA" id="ARBA00022741"/>
    </source>
</evidence>
<dbReference type="SUPFAM" id="SSF81665">
    <property type="entry name" value="Calcium ATPase, transmembrane domain M"/>
    <property type="match status" value="1"/>
</dbReference>
<feature type="transmembrane region" description="Helical" evidence="10">
    <location>
        <begin position="214"/>
        <end position="232"/>
    </location>
</feature>
<dbReference type="InterPro" id="IPR017969">
    <property type="entry name" value="Heavy-metal-associated_CS"/>
</dbReference>
<accession>A0A921K6S9</accession>
<name>A0A921K6S9_9MICC</name>
<evidence type="ECO:0000256" key="4">
    <source>
        <dbReference type="ARBA" id="ARBA00022723"/>
    </source>
</evidence>
<keyword evidence="10" id="KW-1003">Cell membrane</keyword>
<dbReference type="AlphaFoldDB" id="A0A921K6S9"/>
<dbReference type="PRINTS" id="PR00120">
    <property type="entry name" value="HATPASE"/>
</dbReference>
<organism evidence="12 13">
    <name type="scientific">Enteractinococcus helveticum</name>
    <dbReference type="NCBI Taxonomy" id="1837282"/>
    <lineage>
        <taxon>Bacteria</taxon>
        <taxon>Bacillati</taxon>
        <taxon>Actinomycetota</taxon>
        <taxon>Actinomycetes</taxon>
        <taxon>Micrococcales</taxon>
        <taxon>Micrococcaceae</taxon>
    </lineage>
</organism>
<dbReference type="Gene3D" id="2.70.150.10">
    <property type="entry name" value="Calcium-transporting ATPase, cytoplasmic transduction domain A"/>
    <property type="match status" value="1"/>
</dbReference>
<dbReference type="SUPFAM" id="SSF81653">
    <property type="entry name" value="Calcium ATPase, transduction domain A"/>
    <property type="match status" value="1"/>
</dbReference>
<proteinExistence type="inferred from homology"/>
<comment type="subcellular location">
    <subcellularLocation>
        <location evidence="1">Cell membrane</location>
        <topology evidence="1">Multi-pass membrane protein</topology>
    </subcellularLocation>
</comment>
<feature type="transmembrane region" description="Helical" evidence="10">
    <location>
        <begin position="702"/>
        <end position="721"/>
    </location>
</feature>
<keyword evidence="9 10" id="KW-0472">Membrane</keyword>
<dbReference type="Gene3D" id="3.40.50.1000">
    <property type="entry name" value="HAD superfamily/HAD-like"/>
    <property type="match status" value="1"/>
</dbReference>